<dbReference type="PROSITE" id="PS01031">
    <property type="entry name" value="SHSP"/>
    <property type="match status" value="1"/>
</dbReference>
<dbReference type="InterPro" id="IPR031107">
    <property type="entry name" value="Small_HSP"/>
</dbReference>
<evidence type="ECO:0000256" key="2">
    <source>
        <dbReference type="RuleBase" id="RU003616"/>
    </source>
</evidence>
<dbReference type="InterPro" id="IPR008978">
    <property type="entry name" value="HSP20-like_chaperone"/>
</dbReference>
<feature type="domain" description="SHSP" evidence="3">
    <location>
        <begin position="38"/>
        <end position="150"/>
    </location>
</feature>
<dbReference type="OrthoDB" id="9811615at2"/>
<keyword evidence="5" id="KW-1185">Reference proteome</keyword>
<dbReference type="STRING" id="398512.Bccel_2674"/>
<gene>
    <name evidence="4" type="ORF">Bccel_2674</name>
</gene>
<dbReference type="Gene3D" id="2.60.40.790">
    <property type="match status" value="1"/>
</dbReference>
<dbReference type="PANTHER" id="PTHR11527">
    <property type="entry name" value="HEAT-SHOCK PROTEIN 20 FAMILY MEMBER"/>
    <property type="match status" value="1"/>
</dbReference>
<dbReference type="Pfam" id="PF00011">
    <property type="entry name" value="HSP20"/>
    <property type="match status" value="1"/>
</dbReference>
<dbReference type="Proteomes" id="UP000036923">
    <property type="component" value="Unassembled WGS sequence"/>
</dbReference>
<dbReference type="RefSeq" id="WP_036942836.1">
    <property type="nucleotide sequence ID" value="NZ_JQKC01000019.1"/>
</dbReference>
<evidence type="ECO:0000313" key="5">
    <source>
        <dbReference type="Proteomes" id="UP000036923"/>
    </source>
</evidence>
<dbReference type="PATRIC" id="fig|398512.5.peg.2783"/>
<name>A0A0L6JNL9_9FIRM</name>
<accession>A0A0L6JNL9</accession>
<comment type="caution">
    <text evidence="4">The sequence shown here is derived from an EMBL/GenBank/DDBJ whole genome shotgun (WGS) entry which is preliminary data.</text>
</comment>
<organism evidence="4 5">
    <name type="scientific">Pseudobacteroides cellulosolvens ATCC 35603 = DSM 2933</name>
    <dbReference type="NCBI Taxonomy" id="398512"/>
    <lineage>
        <taxon>Bacteria</taxon>
        <taxon>Bacillati</taxon>
        <taxon>Bacillota</taxon>
        <taxon>Clostridia</taxon>
        <taxon>Eubacteriales</taxon>
        <taxon>Oscillospiraceae</taxon>
        <taxon>Pseudobacteroides</taxon>
    </lineage>
</organism>
<dbReference type="SUPFAM" id="SSF49764">
    <property type="entry name" value="HSP20-like chaperones"/>
    <property type="match status" value="1"/>
</dbReference>
<evidence type="ECO:0000256" key="1">
    <source>
        <dbReference type="PROSITE-ProRule" id="PRU00285"/>
    </source>
</evidence>
<protein>
    <submittedName>
        <fullName evidence="4">Heat shock protein Hsp20</fullName>
    </submittedName>
</protein>
<dbReference type="CDD" id="cd06471">
    <property type="entry name" value="ACD_LpsHSP_like"/>
    <property type="match status" value="1"/>
</dbReference>
<sequence>MFGLTPNFRKQNEITTRGNNIWDFSSVFEEFFREPFFQAGFMGGNPIKADIRENDKEYIVDAEIPGVNKEDIKLELMNDTLTISVEHKAETEEKSENYLRRERRVGSFSRSFYVPNVKNDTVTAKYNNGILSISLPKEEGKSKSNRIDIQ</sequence>
<proteinExistence type="inferred from homology"/>
<comment type="similarity">
    <text evidence="1 2">Belongs to the small heat shock protein (HSP20) family.</text>
</comment>
<evidence type="ECO:0000259" key="3">
    <source>
        <dbReference type="PROSITE" id="PS01031"/>
    </source>
</evidence>
<dbReference type="eggNOG" id="COG0071">
    <property type="taxonomic scope" value="Bacteria"/>
</dbReference>
<dbReference type="InterPro" id="IPR002068">
    <property type="entry name" value="A-crystallin/Hsp20_dom"/>
</dbReference>
<evidence type="ECO:0000313" key="4">
    <source>
        <dbReference type="EMBL" id="KNY27403.1"/>
    </source>
</evidence>
<reference evidence="5" key="1">
    <citation type="submission" date="2015-07" db="EMBL/GenBank/DDBJ databases">
        <title>Near-Complete Genome Sequence of the Cellulolytic Bacterium Bacteroides (Pseudobacteroides) cellulosolvens ATCC 35603.</title>
        <authorList>
            <person name="Dassa B."/>
            <person name="Utturkar S.M."/>
            <person name="Klingeman D.M."/>
            <person name="Hurt R.A."/>
            <person name="Keller M."/>
            <person name="Xu J."/>
            <person name="Reddy Y.H.K."/>
            <person name="Borovok I."/>
            <person name="Grinberg I.R."/>
            <person name="Lamed R."/>
            <person name="Zhivin O."/>
            <person name="Bayer E.A."/>
            <person name="Brown S.D."/>
        </authorList>
    </citation>
    <scope>NUCLEOTIDE SEQUENCE [LARGE SCALE GENOMIC DNA]</scope>
    <source>
        <strain evidence="5">DSM 2933</strain>
    </source>
</reference>
<dbReference type="EMBL" id="LGTC01000001">
    <property type="protein sequence ID" value="KNY27403.1"/>
    <property type="molecule type" value="Genomic_DNA"/>
</dbReference>
<keyword evidence="4" id="KW-0346">Stress response</keyword>
<dbReference type="AlphaFoldDB" id="A0A0L6JNL9"/>